<organism evidence="2">
    <name type="scientific">Craspedostauros australis</name>
    <dbReference type="NCBI Taxonomy" id="1486917"/>
    <lineage>
        <taxon>Eukaryota</taxon>
        <taxon>Sar</taxon>
        <taxon>Stramenopiles</taxon>
        <taxon>Ochrophyta</taxon>
        <taxon>Bacillariophyta</taxon>
        <taxon>Bacillariophyceae</taxon>
        <taxon>Bacillariophycidae</taxon>
        <taxon>Naviculales</taxon>
        <taxon>Naviculaceae</taxon>
        <taxon>Craspedostauros</taxon>
    </lineage>
</organism>
<accession>A0A7R9ZRP2</accession>
<evidence type="ECO:0000256" key="1">
    <source>
        <dbReference type="SAM" id="Phobius"/>
    </source>
</evidence>
<reference evidence="2" key="1">
    <citation type="submission" date="2021-01" db="EMBL/GenBank/DDBJ databases">
        <authorList>
            <person name="Corre E."/>
            <person name="Pelletier E."/>
            <person name="Niang G."/>
            <person name="Scheremetjew M."/>
            <person name="Finn R."/>
            <person name="Kale V."/>
            <person name="Holt S."/>
            <person name="Cochrane G."/>
            <person name="Meng A."/>
            <person name="Brown T."/>
            <person name="Cohen L."/>
        </authorList>
    </citation>
    <scope>NUCLEOTIDE SEQUENCE</scope>
    <source>
        <strain evidence="2">CCMP3328</strain>
    </source>
</reference>
<proteinExistence type="predicted"/>
<keyword evidence="1" id="KW-0812">Transmembrane</keyword>
<dbReference type="InterPro" id="IPR050587">
    <property type="entry name" value="GNT1/Glycosyltrans_8"/>
</dbReference>
<dbReference type="EMBL" id="HBEF01022071">
    <property type="protein sequence ID" value="CAD8341525.1"/>
    <property type="molecule type" value="Transcribed_RNA"/>
</dbReference>
<feature type="transmembrane region" description="Helical" evidence="1">
    <location>
        <begin position="36"/>
        <end position="58"/>
    </location>
</feature>
<name>A0A7R9ZRP2_9STRA</name>
<dbReference type="PANTHER" id="PTHR11183">
    <property type="entry name" value="GLYCOGENIN SUBFAMILY MEMBER"/>
    <property type="match status" value="1"/>
</dbReference>
<dbReference type="Gene3D" id="3.90.550.10">
    <property type="entry name" value="Spore Coat Polysaccharide Biosynthesis Protein SpsA, Chain A"/>
    <property type="match status" value="1"/>
</dbReference>
<protein>
    <submittedName>
        <fullName evidence="2">Uncharacterized protein</fullName>
    </submittedName>
</protein>
<dbReference type="SUPFAM" id="SSF53448">
    <property type="entry name" value="Nucleotide-diphospho-sugar transferases"/>
    <property type="match status" value="1"/>
</dbReference>
<gene>
    <name evidence="2" type="ORF">CAUS1442_LOCUS13660</name>
</gene>
<evidence type="ECO:0000313" key="2">
    <source>
        <dbReference type="EMBL" id="CAD8341525.1"/>
    </source>
</evidence>
<sequence>MVFVQRAGSPCNTTRKRQQRMPYYYSCLSMLRTAIWWLRVLSLAVGTFFAVFGFRWFVIFHDDFRQTIEGLPVAALQSPIPQLPLTNVADPWGTGQRDVAKVAYILSITNCQPGFAKNLYDAAAVWKHSIQLHSHPRSSKSKYEPHFYAIVPPSLQNSTCAQILTTSSSSSQSVPKEMDLSMTLLVRDYPATPSQIREGTFLQRKIKADGCCGHRELLKLHTYTMTEYDVAVHLDLDTLLVSPLDELLDAMHYPSTHPVGRAARNHLVDAQLIAPTYRIRSPLVDVPNIAAFYTRDYNMLPKHKEKRAGMQGGFLLVRPNQTVFDELVSLVKDGNYTQGRKARSGWKNSGFGQHIWGSLTIQGLLGYYYWTPQQNARSIELHRCKFNQVADNPRRSTYHQTYPRGTPFEHADVAYHDVECKDGRDDCDDVQCQIWPIEDTRLVHFTTCKVPWSCRSLRYNETWNMIGCRSMYKAWYETRRSLESELRARFGDVVSAHDGGFEPEHHMGYCSAKGGDGYIPMVSWNGQIQEHGRGH</sequence>
<dbReference type="AlphaFoldDB" id="A0A7R9ZRP2"/>
<keyword evidence="1" id="KW-1133">Transmembrane helix</keyword>
<keyword evidence="1" id="KW-0472">Membrane</keyword>
<dbReference type="InterPro" id="IPR029044">
    <property type="entry name" value="Nucleotide-diphossugar_trans"/>
</dbReference>